<dbReference type="RefSeq" id="WP_169349257.1">
    <property type="nucleotide sequence ID" value="NZ_JABBJJ010000219.1"/>
</dbReference>
<dbReference type="PANTHER" id="PTHR40094:SF1">
    <property type="entry name" value="UBIQUITIN DOMAIN-CONTAINING PROTEIN"/>
    <property type="match status" value="1"/>
</dbReference>
<accession>A0A848LQ50</accession>
<evidence type="ECO:0000259" key="3">
    <source>
        <dbReference type="SMART" id="SM01359"/>
    </source>
</evidence>
<dbReference type="SMART" id="SM01419">
    <property type="entry name" value="Thiol-ester_cl"/>
    <property type="match status" value="1"/>
</dbReference>
<dbReference type="GO" id="GO:0005615">
    <property type="term" value="C:extracellular space"/>
    <property type="evidence" value="ECO:0007669"/>
    <property type="project" value="InterPro"/>
</dbReference>
<dbReference type="Pfam" id="PF07703">
    <property type="entry name" value="A2M_BRD"/>
    <property type="match status" value="1"/>
</dbReference>
<keyword evidence="6" id="KW-1185">Reference proteome</keyword>
<dbReference type="Pfam" id="PF00207">
    <property type="entry name" value="A2M"/>
    <property type="match status" value="1"/>
</dbReference>
<keyword evidence="2" id="KW-0732">Signal</keyword>
<protein>
    <submittedName>
        <fullName evidence="5">Alpha-2-macroglobulin</fullName>
    </submittedName>
</protein>
<gene>
    <name evidence="5" type="ORF">HG543_34955</name>
</gene>
<feature type="signal peptide" evidence="2">
    <location>
        <begin position="1"/>
        <end position="21"/>
    </location>
</feature>
<dbReference type="Gene3D" id="2.60.40.1930">
    <property type="match status" value="1"/>
</dbReference>
<dbReference type="Proteomes" id="UP000518300">
    <property type="component" value="Unassembled WGS sequence"/>
</dbReference>
<dbReference type="InterPro" id="IPR008930">
    <property type="entry name" value="Terpenoid_cyclase/PrenylTrfase"/>
</dbReference>
<feature type="chain" id="PRO_5032508966" evidence="2">
    <location>
        <begin position="22"/>
        <end position="1573"/>
    </location>
</feature>
<dbReference type="SUPFAM" id="SSF48239">
    <property type="entry name" value="Terpenoid cyclases/Protein prenyltransferases"/>
    <property type="match status" value="1"/>
</dbReference>
<feature type="domain" description="Alpha-2-macroglobulin" evidence="4">
    <location>
        <begin position="882"/>
        <end position="972"/>
    </location>
</feature>
<dbReference type="Pfam" id="PF07678">
    <property type="entry name" value="TED_complement"/>
    <property type="match status" value="1"/>
</dbReference>
<dbReference type="InterPro" id="IPR051802">
    <property type="entry name" value="YfhM-like"/>
</dbReference>
<comment type="caution">
    <text evidence="5">The sequence shown here is derived from an EMBL/GenBank/DDBJ whole genome shotgun (WGS) entry which is preliminary data.</text>
</comment>
<dbReference type="SMART" id="SM01360">
    <property type="entry name" value="A2M"/>
    <property type="match status" value="1"/>
</dbReference>
<name>A0A848LQ50_9BACT</name>
<organism evidence="5 6">
    <name type="scientific">Pyxidicoccus fallax</name>
    <dbReference type="NCBI Taxonomy" id="394095"/>
    <lineage>
        <taxon>Bacteria</taxon>
        <taxon>Pseudomonadati</taxon>
        <taxon>Myxococcota</taxon>
        <taxon>Myxococcia</taxon>
        <taxon>Myxococcales</taxon>
        <taxon>Cystobacterineae</taxon>
        <taxon>Myxococcaceae</taxon>
        <taxon>Pyxidicoccus</taxon>
    </lineage>
</organism>
<dbReference type="Pfam" id="PF17973">
    <property type="entry name" value="bMG10"/>
    <property type="match status" value="1"/>
</dbReference>
<sequence length="1573" mass="168341">MKTVARLAALAALVLSGVAAAKPLYITVPRSYGSQEPVAVDVAFEDKGPVELRVLKPDSVDAFIRAQGDLRRAYQTPPTLKNPGRALSRGLNAVNAPGMWLLDTLNPSFRQVVGDSLPKPPEVPGSGEPLAKVAEGPERLVGVPQGFTVARSQWLNLDLGGADREFNVPGFNTSGESSGFQERRVVLAPLPAGTYVLQLVQGRVEGQVVLVVSDLTVQLKQTDGQVLVRVAGRDQKPAVGADVQVYLPKGKGPAGKTDKKGEVTLEVSEPRIIATASVGGDTAIVDTDFYSTLAVAPDVFIYSDRPIYKPGNEVKYRGLVRQPDTFLARLFTPKKREVTVKLTSQEGRAITARAAVDEFGAFNGTLKVPDDLGTGVLRVEAEVDGQPHQGEARVQDYVKPTFYLEVEPASETVVPGQTLRVKVRARRYAGGVPEGAKYEVFLYRSLLDAPAWVDDAGKGGAGSAVTYGSASSTEGKLSVPERLYSSVAARDATEDPWSSASEFDANGEADIEVAVPALAAGEERIPYRYSLTIRARDDQETFANSTTAFFLSKVEVMGVARYSDAVVAKGGEAMLAVRATTLSGKPYGVTQGEVEFVSRKADGEERSLGKRSFTTAADGTHREKVPTSEVGAVLARVVVKDKKGETWQGEESLLVIGGADEPVAQVPNLTLASLSGILEPGDTARLVALMPDGWGSGGRDAGPVWVTLSGANLYDTQVVELKGRTLVHSFNVEKRFGSAVYASVAYPTATGRWEERTVAFRVVPRERTLTVEVQPARAEAAPLTEQSLDLRVVDHEGRGVVAQVSVGVVDKAVYAIQSEFRPKVLDFFYPPARNNVSNFYSAEFQGYGYGEQLARKMAGLPDHAFASIKPPSRQAKDLEKDTAYWTPGVVTDRDGRATVRFTLPSNQTLWVVTAVAADTSGRFGEGTSEFATRGGLNLYAALPQFLREGDEALASVRLSAGEKSPGSQLLDVKLASAGSLKADQTQHKVELAKGGEQVLPVTLKAGATGAAQLAVDVTGGKDPLKDRKLFQVEPAAVEDSVKVSAWGGGTLQVPAAPEAKLASVELVLQPSIVDAALTNVRELLTYPYGCLEQLVSTTVPNVAVYQVLQSAGALAKLDTDTQALLAEARSRSVQGTARILNLSVKGGGFTWFGGYDTPSLPLTLIALDGLAYAAEAGLVDRADPRLTESARWLEAQEGLPPEYEATRAYVLARLEGPKQAARVRALVENAEAGDLYPLALAVLAAEKAGVMKEPALQARINSLVNKSAQGFATLAAYKPGQEPELNEAFFRFPLRRVGMTAIAAHAASFGTLDVTRARRRILEMLSEPDLSTFDRSTALLHSLWLLERDAKAFKGMTPPAVKGVKGDVKFAPRGMGLVAVLEPGTRSVDVDGFDGVATLQARTLTPLPAVQAKAEGMSISRSYYVLREGGKVKLEAGEAVSQGEEVYVELTLDARGNNRMRSAYYVVEDAVPAGFVPLQEDKVFRGPPHSLLLAPEALRRRVLDPERATFFFEEPAWWSDSPRTVGYVLRAQFPGTFSAPPARIEDMYAASIHGRTAADSLKVVPSKKGTGDL</sequence>
<dbReference type="CDD" id="cd02891">
    <property type="entry name" value="A2M_like"/>
    <property type="match status" value="1"/>
</dbReference>
<evidence type="ECO:0000313" key="6">
    <source>
        <dbReference type="Proteomes" id="UP000518300"/>
    </source>
</evidence>
<evidence type="ECO:0000259" key="4">
    <source>
        <dbReference type="SMART" id="SM01360"/>
    </source>
</evidence>
<dbReference type="Gene3D" id="1.50.10.20">
    <property type="match status" value="1"/>
</dbReference>
<dbReference type="InterPro" id="IPR041246">
    <property type="entry name" value="Bact_MG10"/>
</dbReference>
<reference evidence="5 6" key="1">
    <citation type="submission" date="2020-04" db="EMBL/GenBank/DDBJ databases">
        <title>Draft genome of Pyxidicoccus fallax type strain.</title>
        <authorList>
            <person name="Whitworth D.E."/>
        </authorList>
    </citation>
    <scope>NUCLEOTIDE SEQUENCE [LARGE SCALE GENOMIC DNA]</scope>
    <source>
        <strain evidence="5 6">DSM 14698</strain>
    </source>
</reference>
<dbReference type="InterPro" id="IPR001599">
    <property type="entry name" value="Macroglobln_a2"/>
</dbReference>
<dbReference type="InterPro" id="IPR047565">
    <property type="entry name" value="Alpha-macroglob_thiol-ester_cl"/>
</dbReference>
<feature type="domain" description="Alpha-2-macroglobulin bait region" evidence="3">
    <location>
        <begin position="669"/>
        <end position="816"/>
    </location>
</feature>
<dbReference type="Pfam" id="PF01835">
    <property type="entry name" value="MG2"/>
    <property type="match status" value="1"/>
</dbReference>
<dbReference type="InterPro" id="IPR011626">
    <property type="entry name" value="Alpha-macroglobulin_TED"/>
</dbReference>
<dbReference type="InterPro" id="IPR002890">
    <property type="entry name" value="MG2"/>
</dbReference>
<evidence type="ECO:0000256" key="1">
    <source>
        <dbReference type="ARBA" id="ARBA00010556"/>
    </source>
</evidence>
<dbReference type="PANTHER" id="PTHR40094">
    <property type="entry name" value="ALPHA-2-MACROGLOBULIN HOMOLOG"/>
    <property type="match status" value="1"/>
</dbReference>
<evidence type="ECO:0000256" key="2">
    <source>
        <dbReference type="SAM" id="SignalP"/>
    </source>
</evidence>
<dbReference type="InterPro" id="IPR011625">
    <property type="entry name" value="A2M_N_BRD"/>
</dbReference>
<proteinExistence type="inferred from homology"/>
<comment type="similarity">
    <text evidence="1">Belongs to the protease inhibitor I39 (alpha-2-macroglobulin) family. Bacterial alpha-2-macroglobulin subfamily.</text>
</comment>
<dbReference type="GO" id="GO:0004866">
    <property type="term" value="F:endopeptidase inhibitor activity"/>
    <property type="evidence" value="ECO:0007669"/>
    <property type="project" value="InterPro"/>
</dbReference>
<evidence type="ECO:0000313" key="5">
    <source>
        <dbReference type="EMBL" id="NMO20025.1"/>
    </source>
</evidence>
<dbReference type="EMBL" id="JABBJJ010000219">
    <property type="protein sequence ID" value="NMO20025.1"/>
    <property type="molecule type" value="Genomic_DNA"/>
</dbReference>
<dbReference type="SMART" id="SM01359">
    <property type="entry name" value="A2M_N_2"/>
    <property type="match status" value="1"/>
</dbReference>